<dbReference type="AlphaFoldDB" id="A0A4V3FQT1"/>
<reference evidence="1 2" key="1">
    <citation type="submission" date="2019-03" db="EMBL/GenBank/DDBJ databases">
        <title>Genomic analyses of the natural microbiome of Caenorhabditis elegans.</title>
        <authorList>
            <person name="Samuel B."/>
        </authorList>
    </citation>
    <scope>NUCLEOTIDE SEQUENCE [LARGE SCALE GENOMIC DNA]</scope>
    <source>
        <strain evidence="1 2">BIGb0525</strain>
    </source>
</reference>
<name>A0A4V3FQT1_9PSED</name>
<evidence type="ECO:0000313" key="2">
    <source>
        <dbReference type="Proteomes" id="UP000295804"/>
    </source>
</evidence>
<dbReference type="Pfam" id="PF24389">
    <property type="entry name" value="ORC-CDC6-like"/>
    <property type="match status" value="1"/>
</dbReference>
<sequence>MTESITNQAPSAFDSFNARNLRPEQVAKTFVPSEHYNKISKKRHSVVLGPRGSGKTTLFKMLECRAQDIWIESKKNLTDIDFCAVFIPTDRLWNEQVETLTGLGFTSEHSEIFTSSLFCAQVLHRLAECIKYRCRESSSINWKIEISNNEEYELVKEISRGWRVKPSTYTFNSLISELATRKCEIPAFIAKERVLGEEGRISRIADQEFFFLDFLKATETFIDIVNSFAKQDNQTWALLFDELEIAPAFIVKRLMESMRGGGDKVLLKLSLAPYNPNFDIESNIFSATDGNDFDLIPLWSAKKTSEARRFCIDLLDSMLIEKGIFDTTAEQIFGKSELDGYDEILDGIAREQDDEASINYLAENNIRASDLVQLKGIKRAQHLRKAIPILRARYEFLREGTDGQRSRKSIPTMYSGANALFDMVEANPRWFIGVFEPLIAEYINNKKSVSRKRQVIEIEKAAAKFLSLLKTIPCPIKFSSVSAVGVDKAIDTIGNYFKSEVLGEKLIIEPAGSFVVDSDLSPELKKSLGAALNAGAIVLASALTEATFLRSLDNQRFRICYLLAPKYRIPLQLMKDVKLKRILSLSEASQQADLVFG</sequence>
<evidence type="ECO:0000313" key="1">
    <source>
        <dbReference type="EMBL" id="TDV40911.1"/>
    </source>
</evidence>
<dbReference type="Proteomes" id="UP000295804">
    <property type="component" value="Unassembled WGS sequence"/>
</dbReference>
<protein>
    <submittedName>
        <fullName evidence="1">Uncharacterized protein</fullName>
    </submittedName>
</protein>
<organism evidence="1 2">
    <name type="scientific">Pseudomonas helmanticensis</name>
    <dbReference type="NCBI Taxonomy" id="1471381"/>
    <lineage>
        <taxon>Bacteria</taxon>
        <taxon>Pseudomonadati</taxon>
        <taxon>Pseudomonadota</taxon>
        <taxon>Gammaproteobacteria</taxon>
        <taxon>Pseudomonadales</taxon>
        <taxon>Pseudomonadaceae</taxon>
        <taxon>Pseudomonas</taxon>
    </lineage>
</organism>
<dbReference type="SUPFAM" id="SSF52540">
    <property type="entry name" value="P-loop containing nucleoside triphosphate hydrolases"/>
    <property type="match status" value="1"/>
</dbReference>
<dbReference type="RefSeq" id="WP_134177636.1">
    <property type="nucleotide sequence ID" value="NZ_SOCQ01000018.1"/>
</dbReference>
<dbReference type="InterPro" id="IPR056955">
    <property type="entry name" value="ORC-CDC6-like"/>
</dbReference>
<accession>A0A4V3FQT1</accession>
<gene>
    <name evidence="1" type="ORF">EDF87_118107</name>
</gene>
<dbReference type="InterPro" id="IPR027417">
    <property type="entry name" value="P-loop_NTPase"/>
</dbReference>
<proteinExistence type="predicted"/>
<comment type="caution">
    <text evidence="1">The sequence shown here is derived from an EMBL/GenBank/DDBJ whole genome shotgun (WGS) entry which is preliminary data.</text>
</comment>
<dbReference type="EMBL" id="SOCQ01000018">
    <property type="protein sequence ID" value="TDV40911.1"/>
    <property type="molecule type" value="Genomic_DNA"/>
</dbReference>